<evidence type="ECO:0000313" key="1">
    <source>
        <dbReference type="EMBL" id="CAD7230778.1"/>
    </source>
</evidence>
<dbReference type="EMBL" id="OB662946">
    <property type="protein sequence ID" value="CAD7230778.1"/>
    <property type="molecule type" value="Genomic_DNA"/>
</dbReference>
<sequence length="92" mass="9988">MSTVMLVASSPLRRFRARDTPCLLSSRRLDDRDVRKHGPAGRAASLLIPSSPGGSYQAALDANVEGQPTVCYGDLPTEDQKDVDLVKKEYVA</sequence>
<proteinExistence type="predicted"/>
<reference evidence="1" key="1">
    <citation type="submission" date="2020-11" db="EMBL/GenBank/DDBJ databases">
        <authorList>
            <person name="Tran Van P."/>
        </authorList>
    </citation>
    <scope>NUCLEOTIDE SEQUENCE</scope>
</reference>
<accession>A0A7R8ZQS9</accession>
<organism evidence="1">
    <name type="scientific">Cyprideis torosa</name>
    <dbReference type="NCBI Taxonomy" id="163714"/>
    <lineage>
        <taxon>Eukaryota</taxon>
        <taxon>Metazoa</taxon>
        <taxon>Ecdysozoa</taxon>
        <taxon>Arthropoda</taxon>
        <taxon>Crustacea</taxon>
        <taxon>Oligostraca</taxon>
        <taxon>Ostracoda</taxon>
        <taxon>Podocopa</taxon>
        <taxon>Podocopida</taxon>
        <taxon>Cytherocopina</taxon>
        <taxon>Cytheroidea</taxon>
        <taxon>Cytherideidae</taxon>
        <taxon>Cyprideis</taxon>
    </lineage>
</organism>
<dbReference type="AlphaFoldDB" id="A0A7R8ZQS9"/>
<gene>
    <name evidence="1" type="ORF">CTOB1V02_LOCUS8634</name>
</gene>
<protein>
    <submittedName>
        <fullName evidence="1">Uncharacterized protein</fullName>
    </submittedName>
</protein>
<name>A0A7R8ZQS9_9CRUS</name>